<dbReference type="EMBL" id="RQHW01000028">
    <property type="protein sequence ID" value="TGN19763.1"/>
    <property type="molecule type" value="Genomic_DNA"/>
</dbReference>
<feature type="non-terminal residue" evidence="1">
    <location>
        <position position="81"/>
    </location>
</feature>
<comment type="caution">
    <text evidence="1">The sequence shown here is derived from an EMBL/GenBank/DDBJ whole genome shotgun (WGS) entry which is preliminary data.</text>
</comment>
<proteinExistence type="predicted"/>
<gene>
    <name evidence="1" type="ORF">EHS15_08295</name>
</gene>
<protein>
    <submittedName>
        <fullName evidence="1">Uncharacterized protein</fullName>
    </submittedName>
</protein>
<organism evidence="1 2">
    <name type="scientific">Leptospira idonii</name>
    <dbReference type="NCBI Taxonomy" id="1193500"/>
    <lineage>
        <taxon>Bacteria</taxon>
        <taxon>Pseudomonadati</taxon>
        <taxon>Spirochaetota</taxon>
        <taxon>Spirochaetia</taxon>
        <taxon>Leptospirales</taxon>
        <taxon>Leptospiraceae</taxon>
        <taxon>Leptospira</taxon>
    </lineage>
</organism>
<dbReference type="RefSeq" id="WP_135760078.1">
    <property type="nucleotide sequence ID" value="NZ_RQHW01000028.1"/>
</dbReference>
<name>A0A4R9LZH3_9LEPT</name>
<keyword evidence="2" id="KW-1185">Reference proteome</keyword>
<dbReference type="Proteomes" id="UP000298058">
    <property type="component" value="Unassembled WGS sequence"/>
</dbReference>
<accession>A0A4R9LZH3</accession>
<sequence>MRTCFRIPIRSKAELGSESADSNVVSVFLNKAPSPVKHRSLNLDEIPKTFLGNWSGSYWNPKTGPQKLALIISGSNQNFSA</sequence>
<evidence type="ECO:0000313" key="2">
    <source>
        <dbReference type="Proteomes" id="UP000298058"/>
    </source>
</evidence>
<dbReference type="AlphaFoldDB" id="A0A4R9LZH3"/>
<reference evidence="1" key="1">
    <citation type="journal article" date="2019" name="PLoS Negl. Trop. Dis.">
        <title>Revisiting the worldwide diversity of Leptospira species in the environment.</title>
        <authorList>
            <person name="Vincent A.T."/>
            <person name="Schiettekatte O."/>
            <person name="Bourhy P."/>
            <person name="Veyrier F.J."/>
            <person name="Picardeau M."/>
        </authorList>
    </citation>
    <scope>NUCLEOTIDE SEQUENCE [LARGE SCALE GENOMIC DNA]</scope>
    <source>
        <strain evidence="1">201300427</strain>
    </source>
</reference>
<evidence type="ECO:0000313" key="1">
    <source>
        <dbReference type="EMBL" id="TGN19763.1"/>
    </source>
</evidence>